<proteinExistence type="predicted"/>
<keyword evidence="3" id="KW-1185">Reference proteome</keyword>
<reference evidence="2" key="1">
    <citation type="submission" date="2023-03" db="EMBL/GenBank/DDBJ databases">
        <title>Massive genome expansion in bonnet fungi (Mycena s.s.) driven by repeated elements and novel gene families across ecological guilds.</title>
        <authorList>
            <consortium name="Lawrence Berkeley National Laboratory"/>
            <person name="Harder C.B."/>
            <person name="Miyauchi S."/>
            <person name="Viragh M."/>
            <person name="Kuo A."/>
            <person name="Thoen E."/>
            <person name="Andreopoulos B."/>
            <person name="Lu D."/>
            <person name="Skrede I."/>
            <person name="Drula E."/>
            <person name="Henrissat B."/>
            <person name="Morin E."/>
            <person name="Kohler A."/>
            <person name="Barry K."/>
            <person name="LaButti K."/>
            <person name="Morin E."/>
            <person name="Salamov A."/>
            <person name="Lipzen A."/>
            <person name="Mereny Z."/>
            <person name="Hegedus B."/>
            <person name="Baldrian P."/>
            <person name="Stursova M."/>
            <person name="Weitz H."/>
            <person name="Taylor A."/>
            <person name="Grigoriev I.V."/>
            <person name="Nagy L.G."/>
            <person name="Martin F."/>
            <person name="Kauserud H."/>
        </authorList>
    </citation>
    <scope>NUCLEOTIDE SEQUENCE</scope>
    <source>
        <strain evidence="2">CBHHK182m</strain>
    </source>
</reference>
<dbReference type="AlphaFoldDB" id="A0AAD7NI95"/>
<evidence type="ECO:0000256" key="1">
    <source>
        <dbReference type="SAM" id="MobiDB-lite"/>
    </source>
</evidence>
<organism evidence="2 3">
    <name type="scientific">Mycena metata</name>
    <dbReference type="NCBI Taxonomy" id="1033252"/>
    <lineage>
        <taxon>Eukaryota</taxon>
        <taxon>Fungi</taxon>
        <taxon>Dikarya</taxon>
        <taxon>Basidiomycota</taxon>
        <taxon>Agaricomycotina</taxon>
        <taxon>Agaricomycetes</taxon>
        <taxon>Agaricomycetidae</taxon>
        <taxon>Agaricales</taxon>
        <taxon>Marasmiineae</taxon>
        <taxon>Mycenaceae</taxon>
        <taxon>Mycena</taxon>
    </lineage>
</organism>
<accession>A0AAD7NI95</accession>
<sequence>MSDSLSPPRAECCRIPAGPSPVHHQKGQKLPRPCDPDKTTQGPRKAHQSFDAPFLAVTKAWASLAEGAPTFGVPYDHLVTLSKPFLPLLTPLPWGHLGVRKWMLKLLMPPKKDSSPRSRAKIADMTLLRKPLHYPASACHGLKANSEFCINLISTQSSGKHPSTSKENREIYAFSSLQAGGPPHETDMLVMSLTLAIALLFELMSRKSRPTVSPLSTGTCGGPKTLKAVCFDNSFSGNCHSRSIIADLALIFQEPTYATGAAVPGSVNNRRNPVYPYSCFNAPIRRAAPPRHALPARVVTVTVAPPIVLITWISFFPTAGCGSHALRYQFALQEQSTTNKTNYFTLTADFSMYYLPAVRAYRCTLVRVYKGLSTLAPPCEGYEGLLGP</sequence>
<evidence type="ECO:0000313" key="3">
    <source>
        <dbReference type="Proteomes" id="UP001215598"/>
    </source>
</evidence>
<dbReference type="Proteomes" id="UP001215598">
    <property type="component" value="Unassembled WGS sequence"/>
</dbReference>
<comment type="caution">
    <text evidence="2">The sequence shown here is derived from an EMBL/GenBank/DDBJ whole genome shotgun (WGS) entry which is preliminary data.</text>
</comment>
<gene>
    <name evidence="2" type="ORF">B0H16DRAFT_1455837</name>
</gene>
<dbReference type="EMBL" id="JARKIB010000033">
    <property type="protein sequence ID" value="KAJ7762224.1"/>
    <property type="molecule type" value="Genomic_DNA"/>
</dbReference>
<name>A0AAD7NI95_9AGAR</name>
<protein>
    <submittedName>
        <fullName evidence="2">Uncharacterized protein</fullName>
    </submittedName>
</protein>
<feature type="region of interest" description="Disordered" evidence="1">
    <location>
        <begin position="1"/>
        <end position="49"/>
    </location>
</feature>
<evidence type="ECO:0000313" key="2">
    <source>
        <dbReference type="EMBL" id="KAJ7762224.1"/>
    </source>
</evidence>